<keyword evidence="3 7" id="KW-0436">Ligase</keyword>
<dbReference type="OrthoDB" id="9803818at2"/>
<dbReference type="GO" id="GO:0004359">
    <property type="term" value="F:glutaminase activity"/>
    <property type="evidence" value="ECO:0007669"/>
    <property type="project" value="InterPro"/>
</dbReference>
<keyword evidence="5 7" id="KW-0067">ATP-binding</keyword>
<evidence type="ECO:0000256" key="8">
    <source>
        <dbReference type="RuleBase" id="RU003811"/>
    </source>
</evidence>
<accession>A0A346B1Z4</accession>
<dbReference type="GO" id="GO:0009435">
    <property type="term" value="P:NAD+ biosynthetic process"/>
    <property type="evidence" value="ECO:0007669"/>
    <property type="project" value="UniProtKB-UniRule"/>
</dbReference>
<dbReference type="PIRSF" id="PIRSF006630">
    <property type="entry name" value="NADS_GAT"/>
    <property type="match status" value="1"/>
</dbReference>
<dbReference type="KEGG" id="meg:DKB62_11505"/>
<dbReference type="InterPro" id="IPR003694">
    <property type="entry name" value="NAD_synthase"/>
</dbReference>
<dbReference type="SUPFAM" id="SSF56317">
    <property type="entry name" value="Carbon-nitrogen hydrolase"/>
    <property type="match status" value="1"/>
</dbReference>
<keyword evidence="11" id="KW-1185">Reference proteome</keyword>
<comment type="catalytic activity">
    <reaction evidence="7">
        <text>deamido-NAD(+) + L-glutamine + ATP + H2O = L-glutamate + AMP + diphosphate + NAD(+) + H(+)</text>
        <dbReference type="Rhea" id="RHEA:24384"/>
        <dbReference type="ChEBI" id="CHEBI:15377"/>
        <dbReference type="ChEBI" id="CHEBI:15378"/>
        <dbReference type="ChEBI" id="CHEBI:29985"/>
        <dbReference type="ChEBI" id="CHEBI:30616"/>
        <dbReference type="ChEBI" id="CHEBI:33019"/>
        <dbReference type="ChEBI" id="CHEBI:57540"/>
        <dbReference type="ChEBI" id="CHEBI:58359"/>
        <dbReference type="ChEBI" id="CHEBI:58437"/>
        <dbReference type="ChEBI" id="CHEBI:456215"/>
        <dbReference type="EC" id="6.3.5.1"/>
    </reaction>
</comment>
<dbReference type="AlphaFoldDB" id="A0A346B1Z4"/>
<dbReference type="GO" id="GO:0005524">
    <property type="term" value="F:ATP binding"/>
    <property type="evidence" value="ECO:0007669"/>
    <property type="project" value="UniProtKB-UniRule"/>
</dbReference>
<organism evidence="10 11">
    <name type="scientific">Megasphaera stantonii</name>
    <dbReference type="NCBI Taxonomy" id="2144175"/>
    <lineage>
        <taxon>Bacteria</taxon>
        <taxon>Bacillati</taxon>
        <taxon>Bacillota</taxon>
        <taxon>Negativicutes</taxon>
        <taxon>Veillonellales</taxon>
        <taxon>Veillonellaceae</taxon>
        <taxon>Megasphaera</taxon>
    </lineage>
</organism>
<dbReference type="InterPro" id="IPR014445">
    <property type="entry name" value="Gln-dep_NAD_synthase"/>
</dbReference>
<dbReference type="InterPro" id="IPR003010">
    <property type="entry name" value="C-N_Hydrolase"/>
</dbReference>
<dbReference type="Pfam" id="PF00795">
    <property type="entry name" value="CN_hydrolase"/>
    <property type="match status" value="1"/>
</dbReference>
<dbReference type="EMBL" id="CP029462">
    <property type="protein sequence ID" value="AXL22137.1"/>
    <property type="molecule type" value="Genomic_DNA"/>
</dbReference>
<evidence type="ECO:0000256" key="2">
    <source>
        <dbReference type="ARBA" id="ARBA00007145"/>
    </source>
</evidence>
<dbReference type="InterPro" id="IPR036526">
    <property type="entry name" value="C-N_Hydrolase_sf"/>
</dbReference>
<dbReference type="CDD" id="cd00553">
    <property type="entry name" value="NAD_synthase"/>
    <property type="match status" value="1"/>
</dbReference>
<gene>
    <name evidence="10" type="primary">nadE</name>
    <name evidence="10" type="ORF">DKB62_11505</name>
</gene>
<dbReference type="NCBIfam" id="TIGR00552">
    <property type="entry name" value="nadE"/>
    <property type="match status" value="1"/>
</dbReference>
<protein>
    <recommendedName>
        <fullName evidence="7">Glutamine-dependent NAD(+) synthetase</fullName>
        <ecNumber evidence="7">6.3.5.1</ecNumber>
    </recommendedName>
    <alternativeName>
        <fullName evidence="7">NAD(+) synthase [glutamine-hydrolyzing]</fullName>
    </alternativeName>
</protein>
<comment type="pathway">
    <text evidence="1 7">Cofactor biosynthesis; NAD(+) biosynthesis; NAD(+) from deamido-NAD(+) (L-Gln route): step 1/1.</text>
</comment>
<evidence type="ECO:0000313" key="11">
    <source>
        <dbReference type="Proteomes" id="UP000254337"/>
    </source>
</evidence>
<keyword evidence="4 7" id="KW-0547">Nucleotide-binding</keyword>
<dbReference type="GO" id="GO:0003952">
    <property type="term" value="F:NAD+ synthase (glutamine-hydrolyzing) activity"/>
    <property type="evidence" value="ECO:0007669"/>
    <property type="project" value="UniProtKB-UniRule"/>
</dbReference>
<keyword evidence="6 7" id="KW-0520">NAD</keyword>
<evidence type="ECO:0000313" key="10">
    <source>
        <dbReference type="EMBL" id="AXL22137.1"/>
    </source>
</evidence>
<dbReference type="Pfam" id="PF02540">
    <property type="entry name" value="NAD_synthase"/>
    <property type="match status" value="1"/>
</dbReference>
<dbReference type="Gene3D" id="3.60.110.10">
    <property type="entry name" value="Carbon-nitrogen hydrolase"/>
    <property type="match status" value="1"/>
</dbReference>
<comment type="similarity">
    <text evidence="2 7">In the C-terminal section; belongs to the NAD synthetase family.</text>
</comment>
<name>A0A346B1Z4_9FIRM</name>
<dbReference type="InterPro" id="IPR022310">
    <property type="entry name" value="NAD/GMP_synthase"/>
</dbReference>
<dbReference type="PANTHER" id="PTHR23090">
    <property type="entry name" value="NH 3 /GLUTAMINE-DEPENDENT NAD + SYNTHETASE"/>
    <property type="match status" value="1"/>
</dbReference>
<dbReference type="CDD" id="cd07570">
    <property type="entry name" value="GAT_Gln-NAD-synth"/>
    <property type="match status" value="1"/>
</dbReference>
<dbReference type="EC" id="6.3.5.1" evidence="7"/>
<dbReference type="InterPro" id="IPR014729">
    <property type="entry name" value="Rossmann-like_a/b/a_fold"/>
</dbReference>
<evidence type="ECO:0000259" key="9">
    <source>
        <dbReference type="PROSITE" id="PS50263"/>
    </source>
</evidence>
<evidence type="ECO:0000256" key="6">
    <source>
        <dbReference type="ARBA" id="ARBA00023027"/>
    </source>
</evidence>
<comment type="similarity">
    <text evidence="8">Belongs to the NAD synthetase family.</text>
</comment>
<sequence>MLKIALAQLDIHAGDPRFNTAAMKKAISKAKQQGCDMIIFPELSIPGYFIGDVWDQPDFIDDCVRFGEEIQAASEGITVVYGNVAKEPGRVNLDGRTRKYNAMFIASDGKLLSPERSPYPFYIKTLLPNYREFSDIRYFTSLMEVAQERRAFPEDFLSPVHIAFADGRKLCVGPLICEDSWDDNYPFKPMSYLGNTYDIDLFVNISSSPFTQGKTERRHRLFGKAIGEIGKPAVYVNCTGIQNNGKNVYTFDGSSSAYDKDGRLHYECAAFGEELAIVEYDEQNHVFTSPVHVNEQRGSTADIYASLHYGLKSFMGSLGLDHVVIGVSGGIDSAVNAALYATVLPPEHILLVNMPSCYNSEMTKGLAKELADNLGCLYTVIPVQDSLELTRRQFSDAVLYKNDVESGRLELTSFIEENIQARDRSSRILAAAAAAFGGVFTCNANKAESSVGYATLYGDSAGFLAATADLWKHQVYDLARYLNDEVFKREVIPRGSIDIVPSAELSSNQDITKGQGDPLVYPYHDYLFAAFIERWQRATPESILQWYADGTLEEHIGCPIKVRDLFPDAASFIADLEKWWRLIAGFAVAKRIQCPPILSVSRRSFGNDLRESQLKPYYTTRYLELKEKLLQGR</sequence>
<dbReference type="SUPFAM" id="SSF52402">
    <property type="entry name" value="Adenine nucleotide alpha hydrolases-like"/>
    <property type="match status" value="1"/>
</dbReference>
<evidence type="ECO:0000256" key="7">
    <source>
        <dbReference type="PIRNR" id="PIRNR006630"/>
    </source>
</evidence>
<evidence type="ECO:0000256" key="5">
    <source>
        <dbReference type="ARBA" id="ARBA00022840"/>
    </source>
</evidence>
<dbReference type="GO" id="GO:0005737">
    <property type="term" value="C:cytoplasm"/>
    <property type="evidence" value="ECO:0007669"/>
    <property type="project" value="InterPro"/>
</dbReference>
<reference evidence="10 11" key="1">
    <citation type="submission" date="2018-05" db="EMBL/GenBank/DDBJ databases">
        <title>Complete genome sequence of Megasphaera sp. AJH120T, isolated from the ceca of a chicken.</title>
        <authorList>
            <person name="Maki J."/>
            <person name="Looft T."/>
        </authorList>
    </citation>
    <scope>NUCLEOTIDE SEQUENCE [LARGE SCALE GENOMIC DNA]</scope>
    <source>
        <strain evidence="10 11">AJH120</strain>
    </source>
</reference>
<dbReference type="RefSeq" id="WP_107195282.1">
    <property type="nucleotide sequence ID" value="NZ_CP029462.1"/>
</dbReference>
<proteinExistence type="inferred from homology"/>
<dbReference type="UniPathway" id="UPA00253">
    <property type="reaction ID" value="UER00334"/>
</dbReference>
<dbReference type="PANTHER" id="PTHR23090:SF9">
    <property type="entry name" value="GLUTAMINE-DEPENDENT NAD(+) SYNTHETASE"/>
    <property type="match status" value="1"/>
</dbReference>
<evidence type="ECO:0000256" key="3">
    <source>
        <dbReference type="ARBA" id="ARBA00022598"/>
    </source>
</evidence>
<dbReference type="PROSITE" id="PS50263">
    <property type="entry name" value="CN_HYDROLASE"/>
    <property type="match status" value="1"/>
</dbReference>
<dbReference type="Proteomes" id="UP000254337">
    <property type="component" value="Chromosome"/>
</dbReference>
<evidence type="ECO:0000256" key="1">
    <source>
        <dbReference type="ARBA" id="ARBA00005188"/>
    </source>
</evidence>
<feature type="domain" description="CN hydrolase" evidence="9">
    <location>
        <begin position="2"/>
        <end position="282"/>
    </location>
</feature>
<evidence type="ECO:0000256" key="4">
    <source>
        <dbReference type="ARBA" id="ARBA00022741"/>
    </source>
</evidence>
<dbReference type="Gene3D" id="3.40.50.620">
    <property type="entry name" value="HUPs"/>
    <property type="match status" value="1"/>
</dbReference>